<sequence length="453" mass="52274">MLKSKSTYKYLDFVKLSQLYNWSVQYLNDSKIRFTTKYPLVQIKEFLTRNKTAIEIQDDVYYKRATIKVRNGGIFLRDTVIGSKIGTKNQFVISKGQFLLSKIDARNGAFGVVPEELDGGIITGNFWTFDVDYSKVNPHYLALLTTTNEFIEFCEQASNGTTNRHYLQEPLFLDIKVPLPSLAEQNKLVEEYNAIIEEGNKIDIQIESIRQKIQSYLLNAIGIKDSNNLENNKTAECQYKYLKFTNLSDINRWDYWNQEQSITTLLHTTKYPIVTLGSYNLIHRKWVRDSNTFRYVEIGSVEPLRGIVNAEELSTDKAPSRATQIIKEGDLIIGTTRPYLKKFAIVPSEYDSCVCSSGFQVIAANKNYNLNFLYEYLHTYLAINQFEFYMTGALYPAITNKDLKKVLVPFPPLEIQNDIVQYIQVLKEKVQSLIQQASIAHTIAKKRFETQIF</sequence>
<dbReference type="PANTHER" id="PTHR30408">
    <property type="entry name" value="TYPE-1 RESTRICTION ENZYME ECOKI SPECIFICITY PROTEIN"/>
    <property type="match status" value="1"/>
</dbReference>
<dbReference type="SUPFAM" id="SSF116734">
    <property type="entry name" value="DNA methylase specificity domain"/>
    <property type="match status" value="2"/>
</dbReference>
<keyword evidence="5" id="KW-0255">Endonuclease</keyword>
<comment type="caution">
    <text evidence="5">The sequence shown here is derived from an EMBL/GenBank/DDBJ whole genome shotgun (WGS) entry which is preliminary data.</text>
</comment>
<dbReference type="Gene3D" id="3.90.220.20">
    <property type="entry name" value="DNA methylase specificity domains"/>
    <property type="match status" value="2"/>
</dbReference>
<dbReference type="InterPro" id="IPR044946">
    <property type="entry name" value="Restrct_endonuc_typeI_TRD_sf"/>
</dbReference>
<dbReference type="InterPro" id="IPR052021">
    <property type="entry name" value="Type-I_RS_S_subunit"/>
</dbReference>
<dbReference type="CDD" id="cd16961">
    <property type="entry name" value="RMtype1_S_TRD-CR_like"/>
    <property type="match status" value="1"/>
</dbReference>
<keyword evidence="2" id="KW-0680">Restriction system</keyword>
<evidence type="ECO:0000313" key="6">
    <source>
        <dbReference type="Proteomes" id="UP000636891"/>
    </source>
</evidence>
<evidence type="ECO:0000256" key="2">
    <source>
        <dbReference type="ARBA" id="ARBA00022747"/>
    </source>
</evidence>
<evidence type="ECO:0000259" key="4">
    <source>
        <dbReference type="Pfam" id="PF01420"/>
    </source>
</evidence>
<protein>
    <submittedName>
        <fullName evidence="5">Restriction endonuclease subunit S</fullName>
    </submittedName>
</protein>
<dbReference type="GO" id="GO:0004519">
    <property type="term" value="F:endonuclease activity"/>
    <property type="evidence" value="ECO:0007669"/>
    <property type="project" value="UniProtKB-KW"/>
</dbReference>
<dbReference type="InterPro" id="IPR000055">
    <property type="entry name" value="Restrct_endonuc_typeI_TRD"/>
</dbReference>
<dbReference type="RefSeq" id="WP_118656155.1">
    <property type="nucleotide sequence ID" value="NZ_JACOOK010000003.1"/>
</dbReference>
<proteinExistence type="inferred from homology"/>
<accession>A0ABR7CML0</accession>
<keyword evidence="6" id="KW-1185">Reference proteome</keyword>
<feature type="domain" description="Type I restriction modification DNA specificity" evidence="4">
    <location>
        <begin position="42"/>
        <end position="190"/>
    </location>
</feature>
<keyword evidence="5" id="KW-0378">Hydrolase</keyword>
<dbReference type="Pfam" id="PF01420">
    <property type="entry name" value="Methylase_S"/>
    <property type="match status" value="2"/>
</dbReference>
<comment type="similarity">
    <text evidence="1">Belongs to the type-I restriction system S methylase family.</text>
</comment>
<evidence type="ECO:0000256" key="1">
    <source>
        <dbReference type="ARBA" id="ARBA00010923"/>
    </source>
</evidence>
<evidence type="ECO:0000256" key="3">
    <source>
        <dbReference type="ARBA" id="ARBA00023125"/>
    </source>
</evidence>
<feature type="domain" description="Type I restriction modification DNA specificity" evidence="4">
    <location>
        <begin position="303"/>
        <end position="428"/>
    </location>
</feature>
<name>A0ABR7CML0_9BACT</name>
<organism evidence="5 6">
    <name type="scientific">Alistipes hominis</name>
    <dbReference type="NCBI Taxonomy" id="2763015"/>
    <lineage>
        <taxon>Bacteria</taxon>
        <taxon>Pseudomonadati</taxon>
        <taxon>Bacteroidota</taxon>
        <taxon>Bacteroidia</taxon>
        <taxon>Bacteroidales</taxon>
        <taxon>Rikenellaceae</taxon>
        <taxon>Alistipes</taxon>
    </lineage>
</organism>
<dbReference type="PANTHER" id="PTHR30408:SF13">
    <property type="entry name" value="TYPE I RESTRICTION ENZYME HINDI SPECIFICITY SUBUNIT"/>
    <property type="match status" value="1"/>
</dbReference>
<keyword evidence="5" id="KW-0540">Nuclease</keyword>
<evidence type="ECO:0000313" key="5">
    <source>
        <dbReference type="EMBL" id="MBC5616899.1"/>
    </source>
</evidence>
<keyword evidence="3" id="KW-0238">DNA-binding</keyword>
<dbReference type="EMBL" id="JACOOK010000003">
    <property type="protein sequence ID" value="MBC5616899.1"/>
    <property type="molecule type" value="Genomic_DNA"/>
</dbReference>
<reference evidence="5 6" key="1">
    <citation type="submission" date="2020-08" db="EMBL/GenBank/DDBJ databases">
        <title>Genome public.</title>
        <authorList>
            <person name="Liu C."/>
            <person name="Sun Q."/>
        </authorList>
    </citation>
    <scope>NUCLEOTIDE SEQUENCE [LARGE SCALE GENOMIC DNA]</scope>
    <source>
        <strain evidence="5 6">New-7</strain>
    </source>
</reference>
<dbReference type="Proteomes" id="UP000636891">
    <property type="component" value="Unassembled WGS sequence"/>
</dbReference>
<gene>
    <name evidence="5" type="ORF">H8S08_07705</name>
</gene>